<evidence type="ECO:0000256" key="1">
    <source>
        <dbReference type="ARBA" id="ARBA00023002"/>
    </source>
</evidence>
<dbReference type="PANTHER" id="PTHR13847:SF281">
    <property type="entry name" value="FAD DEPENDENT OXIDOREDUCTASE DOMAIN-CONTAINING PROTEIN"/>
    <property type="match status" value="1"/>
</dbReference>
<dbReference type="Gene3D" id="3.50.50.60">
    <property type="entry name" value="FAD/NAD(P)-binding domain"/>
    <property type="match status" value="1"/>
</dbReference>
<dbReference type="RefSeq" id="WP_277279498.1">
    <property type="nucleotide sequence ID" value="NZ_JAROCY010000016.1"/>
</dbReference>
<feature type="domain" description="FAD dependent oxidoreductase" evidence="2">
    <location>
        <begin position="45"/>
        <end position="397"/>
    </location>
</feature>
<dbReference type="InterPro" id="IPR006076">
    <property type="entry name" value="FAD-dep_OxRdtase"/>
</dbReference>
<reference evidence="3 4" key="1">
    <citation type="submission" date="2023-03" db="EMBL/GenBank/DDBJ databases">
        <title>Novosphingobium cyanobacteriorum sp. nov., isolated from a eutrophic reservoir during the Microcystis bloom period.</title>
        <authorList>
            <person name="Kang M."/>
            <person name="Le V."/>
            <person name="Ko S.-R."/>
            <person name="Lee S.-A."/>
            <person name="Ahn C.-Y."/>
        </authorList>
    </citation>
    <scope>NUCLEOTIDE SEQUENCE [LARGE SCALE GENOMIC DNA]</scope>
    <source>
        <strain evidence="3 4">HBC54</strain>
    </source>
</reference>
<evidence type="ECO:0000259" key="2">
    <source>
        <dbReference type="Pfam" id="PF01266"/>
    </source>
</evidence>
<dbReference type="PANTHER" id="PTHR13847">
    <property type="entry name" value="SARCOSINE DEHYDROGENASE-RELATED"/>
    <property type="match status" value="1"/>
</dbReference>
<accession>A0ABT6CLJ2</accession>
<evidence type="ECO:0000313" key="3">
    <source>
        <dbReference type="EMBL" id="MDF8334722.1"/>
    </source>
</evidence>
<organism evidence="3 4">
    <name type="scientific">Novosphingobium cyanobacteriorum</name>
    <dbReference type="NCBI Taxonomy" id="3024215"/>
    <lineage>
        <taxon>Bacteria</taxon>
        <taxon>Pseudomonadati</taxon>
        <taxon>Pseudomonadota</taxon>
        <taxon>Alphaproteobacteria</taxon>
        <taxon>Sphingomonadales</taxon>
        <taxon>Sphingomonadaceae</taxon>
        <taxon>Novosphingobium</taxon>
    </lineage>
</organism>
<protein>
    <submittedName>
        <fullName evidence="3">FAD-binding oxidoreductase</fullName>
    </submittedName>
</protein>
<dbReference type="EMBL" id="JAROCY010000016">
    <property type="protein sequence ID" value="MDF8334722.1"/>
    <property type="molecule type" value="Genomic_DNA"/>
</dbReference>
<sequence>MFSSRSIEKAGPGGEDVGRHAPSFYAATAPAGPAAPLLDENVIADCCVVGGGFAGLGAALALALAGRSVRLVEAGPLGWGASGRNGGQVHIGWNQDQPWLERKLGRVTAHALWDVALQARANLDTLIALDPEACDFRPGHVHADHKPRFVAHSHAWVRHMRQEYAYPHLRAVDRDEMRALVDSPGFFGGSVDDLGGHLHPLKLALGMAGEAVRLGAKVHAHSPCTTITRDGDGWRVSTPQGSVRAGQVVVAAGGYATGLLPQVDAHVLPINNFIATTAPLPGDLADRLIAGGRSVSDSRFVVRYFRVTADNRLLFGGGESYGWRFPADIAAFVRPHLLDTFPQLRDVAIDHAWGGTLAITPDRLPHMAQVQPGLWSLNGFSGVGVVLAPYLGMALGDALAGRESAAFAALRALPAPRFPGGPALRWPTMVAALSFFALRDKI</sequence>
<gene>
    <name evidence="3" type="ORF">POM99_16050</name>
</gene>
<name>A0ABT6CLJ2_9SPHN</name>
<proteinExistence type="predicted"/>
<evidence type="ECO:0000313" key="4">
    <source>
        <dbReference type="Proteomes" id="UP001222770"/>
    </source>
</evidence>
<dbReference type="Gene3D" id="3.30.9.10">
    <property type="entry name" value="D-Amino Acid Oxidase, subunit A, domain 2"/>
    <property type="match status" value="1"/>
</dbReference>
<dbReference type="Proteomes" id="UP001222770">
    <property type="component" value="Unassembled WGS sequence"/>
</dbReference>
<dbReference type="Pfam" id="PF01266">
    <property type="entry name" value="DAO"/>
    <property type="match status" value="1"/>
</dbReference>
<dbReference type="InterPro" id="IPR036188">
    <property type="entry name" value="FAD/NAD-bd_sf"/>
</dbReference>
<keyword evidence="1" id="KW-0560">Oxidoreductase</keyword>
<comment type="caution">
    <text evidence="3">The sequence shown here is derived from an EMBL/GenBank/DDBJ whole genome shotgun (WGS) entry which is preliminary data.</text>
</comment>
<dbReference type="SUPFAM" id="SSF51905">
    <property type="entry name" value="FAD/NAD(P)-binding domain"/>
    <property type="match status" value="1"/>
</dbReference>
<keyword evidence="4" id="KW-1185">Reference proteome</keyword>